<gene>
    <name evidence="2" type="ORF">DB30_04707</name>
</gene>
<keyword evidence="2" id="KW-0119">Carbohydrate metabolism</keyword>
<feature type="compositionally biased region" description="Low complexity" evidence="1">
    <location>
        <begin position="27"/>
        <end position="36"/>
    </location>
</feature>
<dbReference type="EMBL" id="JMCC02000040">
    <property type="protein sequence ID" value="KIG16247.1"/>
    <property type="molecule type" value="Genomic_DNA"/>
</dbReference>
<accession>A0A0C2D8G1</accession>
<evidence type="ECO:0000313" key="3">
    <source>
        <dbReference type="Proteomes" id="UP000031599"/>
    </source>
</evidence>
<protein>
    <submittedName>
        <fullName evidence="2">Endo-1,4-beta-xylanase A</fullName>
    </submittedName>
</protein>
<dbReference type="GO" id="GO:0016798">
    <property type="term" value="F:hydrolase activity, acting on glycosyl bonds"/>
    <property type="evidence" value="ECO:0007669"/>
    <property type="project" value="UniProtKB-KW"/>
</dbReference>
<evidence type="ECO:0000313" key="2">
    <source>
        <dbReference type="EMBL" id="KIG16247.1"/>
    </source>
</evidence>
<keyword evidence="2" id="KW-0326">Glycosidase</keyword>
<sequence length="178" mass="17192">MAIGLTPAMFACGDSGGSEANDDGDSGTDTTGDTGSEASEAMGDGDGDPGDGDGDTGDGDGDGDGDTGDGDGDTGDGDGDGDTGDGDGDGDGDMSCEPAGDTPCAECTAENCCDELQACAADETCSCFSGCLGMGMNGMECSMECGVDNPMQIPALGQLRICTNQSCMMECPGAGGMP</sequence>
<dbReference type="AlphaFoldDB" id="A0A0C2D8G1"/>
<organism evidence="2 3">
    <name type="scientific">Enhygromyxa salina</name>
    <dbReference type="NCBI Taxonomy" id="215803"/>
    <lineage>
        <taxon>Bacteria</taxon>
        <taxon>Pseudomonadati</taxon>
        <taxon>Myxococcota</taxon>
        <taxon>Polyangia</taxon>
        <taxon>Nannocystales</taxon>
        <taxon>Nannocystaceae</taxon>
        <taxon>Enhygromyxa</taxon>
    </lineage>
</organism>
<proteinExistence type="predicted"/>
<dbReference type="GO" id="GO:0045493">
    <property type="term" value="P:xylan catabolic process"/>
    <property type="evidence" value="ECO:0007669"/>
    <property type="project" value="UniProtKB-KW"/>
</dbReference>
<keyword evidence="2" id="KW-0624">Polysaccharide degradation</keyword>
<feature type="compositionally biased region" description="Acidic residues" evidence="1">
    <location>
        <begin position="43"/>
        <end position="94"/>
    </location>
</feature>
<name>A0A0C2D8G1_9BACT</name>
<feature type="region of interest" description="Disordered" evidence="1">
    <location>
        <begin position="1"/>
        <end position="99"/>
    </location>
</feature>
<keyword evidence="2" id="KW-0858">Xylan degradation</keyword>
<comment type="caution">
    <text evidence="2">The sequence shown here is derived from an EMBL/GenBank/DDBJ whole genome shotgun (WGS) entry which is preliminary data.</text>
</comment>
<reference evidence="2 3" key="1">
    <citation type="submission" date="2014-12" db="EMBL/GenBank/DDBJ databases">
        <title>Genome assembly of Enhygromyxa salina DSM 15201.</title>
        <authorList>
            <person name="Sharma G."/>
            <person name="Subramanian S."/>
        </authorList>
    </citation>
    <scope>NUCLEOTIDE SEQUENCE [LARGE SCALE GENOMIC DNA]</scope>
    <source>
        <strain evidence="2 3">DSM 15201</strain>
    </source>
</reference>
<evidence type="ECO:0000256" key="1">
    <source>
        <dbReference type="SAM" id="MobiDB-lite"/>
    </source>
</evidence>
<dbReference type="Proteomes" id="UP000031599">
    <property type="component" value="Unassembled WGS sequence"/>
</dbReference>
<keyword evidence="2" id="KW-0378">Hydrolase</keyword>